<sequence length="516" mass="55805">MIEMTLGRNDGTAMPSERGVSAILGFILLIGMVASISVGILLFAGSAMEDAEQRTENERVEQSFVELKQQMTTVSRSGATSRSMTIDAGDKGAIVKTDTGTINITSTGDELDQPINISIGTVEYVGDDGTKIAYQAGGIFRETGNETQVVSAPPIYYDKGSGINDETFTFPVIEVSDDTQISSGEIAISQTIPPDRRDVPPLKNSTIKVNVTSKYCVGWENYFRQETKEGGDAIQESCNEGKERRVVAELGRISREYLFESGGAIIAPNGYEDDFCTGGPGNSNCQIESKTVDNPPVLDKYIKDIIKKASNSSEYETPSESQYDELDDGKYYIEGIDSSDEFEFDLSGGNATLVVAGEMDLGEIEVSGDNDLKIYTNASKITIGGDVHHGSKDGSGAQHIQTFGTSNTTIDGSPNKGGYYEGLIYAMSRENKKWGNDIQQGNPDEKCQAFVQANGVTIDGAVVAYGVCAQSNGMGGIKDNDAFQDELIDLLPRGYKLSPDVYYLNIAEYKVQIERQ</sequence>
<dbReference type="EMBL" id="FOIC01000002">
    <property type="protein sequence ID" value="SES84586.1"/>
    <property type="molecule type" value="Genomic_DNA"/>
</dbReference>
<evidence type="ECO:0000313" key="5">
    <source>
        <dbReference type="Proteomes" id="UP000199320"/>
    </source>
</evidence>
<dbReference type="AlphaFoldDB" id="A0A1H9ZSB7"/>
<proteinExistence type="predicted"/>
<dbReference type="EMBL" id="FMZP01000001">
    <property type="protein sequence ID" value="SDC05482.1"/>
    <property type="molecule type" value="Genomic_DNA"/>
</dbReference>
<feature type="transmembrane region" description="Helical" evidence="1">
    <location>
        <begin position="20"/>
        <end position="44"/>
    </location>
</feature>
<reference evidence="5 6" key="2">
    <citation type="submission" date="2016-10" db="EMBL/GenBank/DDBJ databases">
        <authorList>
            <person name="Varghese N."/>
            <person name="Submissions S."/>
        </authorList>
    </citation>
    <scope>NUCLEOTIDE SEQUENCE [LARGE SCALE GENOMIC DNA]</scope>
    <source>
        <strain evidence="3 6">CDM_1</strain>
        <strain evidence="5">CDM_6</strain>
    </source>
</reference>
<dbReference type="Pfam" id="PF23960">
    <property type="entry name" value="DUF7289"/>
    <property type="match status" value="1"/>
</dbReference>
<organism evidence="4 5">
    <name type="scientific">Natrinema hispanicum</name>
    <dbReference type="NCBI Taxonomy" id="392421"/>
    <lineage>
        <taxon>Archaea</taxon>
        <taxon>Methanobacteriati</taxon>
        <taxon>Methanobacteriota</taxon>
        <taxon>Stenosarchaea group</taxon>
        <taxon>Halobacteria</taxon>
        <taxon>Halobacteriales</taxon>
        <taxon>Natrialbaceae</taxon>
        <taxon>Natrinema</taxon>
    </lineage>
</organism>
<dbReference type="InterPro" id="IPR055713">
    <property type="entry name" value="DUF7289"/>
</dbReference>
<evidence type="ECO:0000256" key="1">
    <source>
        <dbReference type="SAM" id="Phobius"/>
    </source>
</evidence>
<evidence type="ECO:0000259" key="2">
    <source>
        <dbReference type="Pfam" id="PF23981"/>
    </source>
</evidence>
<dbReference type="Proteomes" id="UP000199320">
    <property type="component" value="Unassembled WGS sequence"/>
</dbReference>
<gene>
    <name evidence="4" type="ORF">SAMN04488694_10295</name>
    <name evidence="3" type="ORF">SAMN05192552_1001254</name>
</gene>
<protein>
    <recommendedName>
        <fullName evidence="2">DUF7305 domain-containing protein</fullName>
    </recommendedName>
</protein>
<dbReference type="Pfam" id="PF23981">
    <property type="entry name" value="DUF7305"/>
    <property type="match status" value="1"/>
</dbReference>
<accession>A0A1H9ZSB7</accession>
<keyword evidence="1" id="KW-0812">Transmembrane</keyword>
<evidence type="ECO:0000313" key="6">
    <source>
        <dbReference type="Proteomes" id="UP000324021"/>
    </source>
</evidence>
<reference evidence="4" key="1">
    <citation type="submission" date="2016-10" db="EMBL/GenBank/DDBJ databases">
        <authorList>
            <person name="de Groot N.N."/>
        </authorList>
    </citation>
    <scope>NUCLEOTIDE SEQUENCE [LARGE SCALE GENOMIC DNA]</scope>
    <source>
        <strain evidence="4">CDM_6</strain>
    </source>
</reference>
<evidence type="ECO:0000313" key="4">
    <source>
        <dbReference type="EMBL" id="SES84586.1"/>
    </source>
</evidence>
<keyword evidence="1" id="KW-1133">Transmembrane helix</keyword>
<feature type="domain" description="DUF7305" evidence="2">
    <location>
        <begin position="287"/>
        <end position="473"/>
    </location>
</feature>
<keyword evidence="1" id="KW-0472">Membrane</keyword>
<evidence type="ECO:0000313" key="3">
    <source>
        <dbReference type="EMBL" id="SDC05482.1"/>
    </source>
</evidence>
<dbReference type="Proteomes" id="UP000324021">
    <property type="component" value="Unassembled WGS sequence"/>
</dbReference>
<name>A0A1H9ZSB7_9EURY</name>
<keyword evidence="5" id="KW-1185">Reference proteome</keyword>
<dbReference type="InterPro" id="IPR055729">
    <property type="entry name" value="DUF7305"/>
</dbReference>